<organism evidence="8">
    <name type="scientific">Bactrocera latifrons</name>
    <name type="common">Malaysian fruit fly</name>
    <name type="synonym">Chaetodacus latifrons</name>
    <dbReference type="NCBI Taxonomy" id="174628"/>
    <lineage>
        <taxon>Eukaryota</taxon>
        <taxon>Metazoa</taxon>
        <taxon>Ecdysozoa</taxon>
        <taxon>Arthropoda</taxon>
        <taxon>Hexapoda</taxon>
        <taxon>Insecta</taxon>
        <taxon>Pterygota</taxon>
        <taxon>Neoptera</taxon>
        <taxon>Endopterygota</taxon>
        <taxon>Diptera</taxon>
        <taxon>Brachycera</taxon>
        <taxon>Muscomorpha</taxon>
        <taxon>Tephritoidea</taxon>
        <taxon>Tephritidae</taxon>
        <taxon>Bactrocera</taxon>
        <taxon>Bactrocera</taxon>
    </lineage>
</organism>
<dbReference type="Pfam" id="PF08700">
    <property type="entry name" value="VPS51_Exo84_N"/>
    <property type="match status" value="1"/>
</dbReference>
<gene>
    <name evidence="8" type="primary">CG4848_3</name>
    <name evidence="8" type="ORF">c0_g1_i3</name>
</gene>
<comment type="similarity">
    <text evidence="2">Belongs to the COG1 family.</text>
</comment>
<dbReference type="InterPro" id="IPR033370">
    <property type="entry name" value="COG1"/>
</dbReference>
<dbReference type="GO" id="GO:0006891">
    <property type="term" value="P:intra-Golgi vesicle-mediated transport"/>
    <property type="evidence" value="ECO:0007669"/>
    <property type="project" value="InterPro"/>
</dbReference>
<dbReference type="OrthoDB" id="46189at2759"/>
<proteinExistence type="inferred from homology"/>
<protein>
    <recommendedName>
        <fullName evidence="3">Conserved oligomeric Golgi complex subunit 1</fullName>
    </recommendedName>
</protein>
<reference evidence="8" key="1">
    <citation type="submission" date="2015-06" db="EMBL/GenBank/DDBJ databases">
        <authorList>
            <person name="Hoefler B.C."/>
            <person name="Straight P.D."/>
        </authorList>
    </citation>
    <scope>NUCLEOTIDE SEQUENCE</scope>
</reference>
<keyword evidence="4" id="KW-0813">Transport</keyword>
<dbReference type="PANTHER" id="PTHR31658:SF0">
    <property type="entry name" value="CONSERVED OLIGOMERIC GOLGI COMPLEX SUBUNIT 1"/>
    <property type="match status" value="1"/>
</dbReference>
<evidence type="ECO:0000256" key="1">
    <source>
        <dbReference type="ARBA" id="ARBA00004395"/>
    </source>
</evidence>
<evidence type="ECO:0000256" key="4">
    <source>
        <dbReference type="ARBA" id="ARBA00022448"/>
    </source>
</evidence>
<dbReference type="GO" id="GO:0000139">
    <property type="term" value="C:Golgi membrane"/>
    <property type="evidence" value="ECO:0007669"/>
    <property type="project" value="UniProtKB-SubCell"/>
</dbReference>
<keyword evidence="5" id="KW-0653">Protein transport</keyword>
<evidence type="ECO:0000256" key="5">
    <source>
        <dbReference type="ARBA" id="ARBA00022927"/>
    </source>
</evidence>
<keyword evidence="7" id="KW-0472">Membrane</keyword>
<comment type="subcellular location">
    <subcellularLocation>
        <location evidence="1">Golgi apparatus membrane</location>
        <topology evidence="1">Peripheral membrane protein</topology>
    </subcellularLocation>
</comment>
<accession>A0A0K8VWV1</accession>
<feature type="non-terminal residue" evidence="8">
    <location>
        <position position="1"/>
    </location>
</feature>
<keyword evidence="6" id="KW-0333">Golgi apparatus</keyword>
<evidence type="ECO:0000313" key="8">
    <source>
        <dbReference type="EMBL" id="JAI43358.1"/>
    </source>
</evidence>
<evidence type="ECO:0000256" key="7">
    <source>
        <dbReference type="ARBA" id="ARBA00023136"/>
    </source>
</evidence>
<dbReference type="GO" id="GO:0015031">
    <property type="term" value="P:protein transport"/>
    <property type="evidence" value="ECO:0007669"/>
    <property type="project" value="UniProtKB-KW"/>
</dbReference>
<dbReference type="EMBL" id="GDHF01008956">
    <property type="protein sequence ID" value="JAI43358.1"/>
    <property type="molecule type" value="Transcribed_RNA"/>
</dbReference>
<dbReference type="PANTHER" id="PTHR31658">
    <property type="entry name" value="CONSERVED OLIGOMERIC GOLGI COMPLEX SUBUNIT 1"/>
    <property type="match status" value="1"/>
</dbReference>
<evidence type="ECO:0000256" key="2">
    <source>
        <dbReference type="ARBA" id="ARBA00006653"/>
    </source>
</evidence>
<sequence length="912" mass="104946">DVSYLFHIFQQFGIIRETFTGIMDAANLLSVDVDTLFEHHSVPEIDIVHKKIQSVVENKREELRLMVGERYRDLLQAADTIVAMKDTSQSLTEQVDSITINCRNLNDQQLLGFKISKPGNLLRNRNANKQLNNYFSTMLQIKLLTTLPELIWTHIDNDRFYSASELFIFSRHVSTGLQLDASNMLMQHLPVAKKQWEILKPFNMTIKMHVLATLEKEDLNVNVATDCLLSLLILEKNSLNSVLKTFLNLRCKTFLTCLSNDKTRSIEERGRVQNIILASLRILNNTIDIIEKCFLENGLLLQRLQEHNDINSSPIITLVEEADVVHSYLLPEIISNFRVRIETQSLDDTQVRESLEQWIIDIRRIAATQLKQLFDYVSTMSTIKEIKIEANSYKNYFKFDQVVKRLKLTQTLDFFEQKYIPLINQRIHDIIHDNWAKAMQTTFESLEQSLADINLSSLDIWYENINDLPPSLEVALSDDTKIKKLLMKTKGYDNDIISLCAKFDEKLKSIISEMNVLLEEQATRAEDKLSLIVFLRETSEAQLTHFLSRVKSLHLVPTQRSELLFVARCFAALLELCPNLKTCFCQRGNWRQWVGNVTANSIEHWNRVCMLIEEETFIFWQQIVQGILQESNRERNLPSSITNENILEEFANWETVKIDQKDEAESTIHSTFRIPNQPRISLQTYLFTLVHMLNSNVPQTLPTKVLHYYNVNMLAQILQQYQKILTDNISSNQNIALQLYFDLKFLQTIFAVTRDDKQLNDQFSALQGTCKSFIDPFDFELFSEPISSNVKRSIARYHCQFGVLTPPFQAHMAPKGSANLIHEKDPNILCLSSIGSSTAWFPLLPIVTPAFVEYSEHKNVIVNSEKPASTAAHKASSLTSTVTNEGIKVKFDSKTKSGAASFFGAMSQDWFR</sequence>
<dbReference type="AlphaFoldDB" id="A0A0K8VWV1"/>
<evidence type="ECO:0000256" key="6">
    <source>
        <dbReference type="ARBA" id="ARBA00023034"/>
    </source>
</evidence>
<evidence type="ECO:0000256" key="3">
    <source>
        <dbReference type="ARBA" id="ARBA00020978"/>
    </source>
</evidence>
<dbReference type="GO" id="GO:0017119">
    <property type="term" value="C:Golgi transport complex"/>
    <property type="evidence" value="ECO:0007669"/>
    <property type="project" value="InterPro"/>
</dbReference>
<name>A0A0K8VWV1_BACLA</name>